<dbReference type="AlphaFoldDB" id="A0A0R2CK64"/>
<dbReference type="GO" id="GO:0016052">
    <property type="term" value="P:carbohydrate catabolic process"/>
    <property type="evidence" value="ECO:0007669"/>
    <property type="project" value="TreeGrafter"/>
</dbReference>
<dbReference type="InterPro" id="IPR017853">
    <property type="entry name" value="GH"/>
</dbReference>
<proteinExistence type="inferred from homology"/>
<dbReference type="FunFam" id="3.20.20.80:FF:000004">
    <property type="entry name" value="Beta-glucosidase 6-phospho-beta-glucosidase"/>
    <property type="match status" value="1"/>
</dbReference>
<dbReference type="Gene3D" id="3.20.20.80">
    <property type="entry name" value="Glycosidases"/>
    <property type="match status" value="1"/>
</dbReference>
<evidence type="ECO:0000313" key="6">
    <source>
        <dbReference type="Proteomes" id="UP000051131"/>
    </source>
</evidence>
<reference evidence="5 6" key="1">
    <citation type="journal article" date="2015" name="Genome Announc.">
        <title>Expanding the biotechnology potential of lactobacilli through comparative genomics of 213 strains and associated genera.</title>
        <authorList>
            <person name="Sun Z."/>
            <person name="Harris H.M."/>
            <person name="McCann A."/>
            <person name="Guo C."/>
            <person name="Argimon S."/>
            <person name="Zhang W."/>
            <person name="Yang X."/>
            <person name="Jeffery I.B."/>
            <person name="Cooney J.C."/>
            <person name="Kagawa T.F."/>
            <person name="Liu W."/>
            <person name="Song Y."/>
            <person name="Salvetti E."/>
            <person name="Wrobel A."/>
            <person name="Rasinkangas P."/>
            <person name="Parkhill J."/>
            <person name="Rea M.C."/>
            <person name="O'Sullivan O."/>
            <person name="Ritari J."/>
            <person name="Douillard F.P."/>
            <person name="Paul Ross R."/>
            <person name="Yang R."/>
            <person name="Briner A.E."/>
            <person name="Felis G.E."/>
            <person name="de Vos W.M."/>
            <person name="Barrangou R."/>
            <person name="Klaenhammer T.R."/>
            <person name="Caufield P.W."/>
            <person name="Cui Y."/>
            <person name="Zhang H."/>
            <person name="O'Toole P.W."/>
        </authorList>
    </citation>
    <scope>NUCLEOTIDE SEQUENCE [LARGE SCALE GENOMIC DNA]</scope>
    <source>
        <strain evidence="5 6">DSM 21116</strain>
    </source>
</reference>
<organism evidence="5 6">
    <name type="scientific">Liquorilactobacillus cacaonum DSM 21116</name>
    <dbReference type="NCBI Taxonomy" id="1423729"/>
    <lineage>
        <taxon>Bacteria</taxon>
        <taxon>Bacillati</taxon>
        <taxon>Bacillota</taxon>
        <taxon>Bacilli</taxon>
        <taxon>Lactobacillales</taxon>
        <taxon>Lactobacillaceae</taxon>
        <taxon>Liquorilactobacillus</taxon>
    </lineage>
</organism>
<evidence type="ECO:0000256" key="2">
    <source>
        <dbReference type="ARBA" id="ARBA00022801"/>
    </source>
</evidence>
<comment type="similarity">
    <text evidence="1 4">Belongs to the glycosyl hydrolase 1 family.</text>
</comment>
<evidence type="ECO:0000256" key="3">
    <source>
        <dbReference type="ARBA" id="ARBA00023295"/>
    </source>
</evidence>
<comment type="caution">
    <text evidence="5">The sequence shown here is derived from an EMBL/GenBank/DDBJ whole genome shotgun (WGS) entry which is preliminary data.</text>
</comment>
<sequence length="462" mass="53522">MLEFPQNFVWGAATSGPQSEGNFKKQHQNVFDYWYQQEPTAFYDGVGPDTTSNFFNDYKEDLLLMKKAGIKALRTSIQWSRLIDDFETASLNAEAVSFYNDVIDTMLANGIEPYINLFHFDMPVELQHKYGGFESKHVVDLYAAFARQCFKLFGDRVNNWFTFNEPKVILDGAYLYKFHYPLKVNGPLSVQVAYNINLASAKAILEFNKLYGSNKEKKIGIILNLTPAYPASESEADKKAANIAELWANKMFLDPAIKGKFPEELVVLLREAKVLWDATSLELDIIKNNTIDNLGVNYYHPMRVQSPDIAANSLQDWMPDIYFDDYEMPGRVMNVDKNWEIYPKSLYDIAINIRDNYENIDWFISENGMGVSNEERFIDETGIVQDDYRIDFMKNHLSELQKGISEGSHCQGYFTWTGIDCWSWKNAYRNRYGLIRNDIHTQVKTIKKSGYWFEKLSKRNGF</sequence>
<protein>
    <submittedName>
        <fullName evidence="5">6-phospho-beta-glucosidase</fullName>
    </submittedName>
</protein>
<name>A0A0R2CK64_9LACO</name>
<dbReference type="PANTHER" id="PTHR10353">
    <property type="entry name" value="GLYCOSYL HYDROLASE"/>
    <property type="match status" value="1"/>
</dbReference>
<dbReference type="GO" id="GO:0005829">
    <property type="term" value="C:cytosol"/>
    <property type="evidence" value="ECO:0007669"/>
    <property type="project" value="TreeGrafter"/>
</dbReference>
<evidence type="ECO:0000313" key="5">
    <source>
        <dbReference type="EMBL" id="KRM91985.1"/>
    </source>
</evidence>
<accession>A0A0R2CK64</accession>
<dbReference type="Proteomes" id="UP000051131">
    <property type="component" value="Unassembled WGS sequence"/>
</dbReference>
<dbReference type="InterPro" id="IPR001360">
    <property type="entry name" value="Glyco_hydro_1"/>
</dbReference>
<keyword evidence="6" id="KW-1185">Reference proteome</keyword>
<dbReference type="GO" id="GO:0008422">
    <property type="term" value="F:beta-glucosidase activity"/>
    <property type="evidence" value="ECO:0007669"/>
    <property type="project" value="TreeGrafter"/>
</dbReference>
<dbReference type="PATRIC" id="fig|1423729.3.peg.167"/>
<gene>
    <name evidence="5" type="ORF">FC80_GL000165</name>
</gene>
<keyword evidence="2" id="KW-0378">Hydrolase</keyword>
<dbReference type="Pfam" id="PF00232">
    <property type="entry name" value="Glyco_hydro_1"/>
    <property type="match status" value="1"/>
</dbReference>
<dbReference type="SUPFAM" id="SSF51445">
    <property type="entry name" value="(Trans)glycosidases"/>
    <property type="match status" value="1"/>
</dbReference>
<dbReference type="STRING" id="1423729.FC80_GL000165"/>
<dbReference type="PRINTS" id="PR00131">
    <property type="entry name" value="GLHYDRLASE1"/>
</dbReference>
<dbReference type="EMBL" id="AYZE01000008">
    <property type="protein sequence ID" value="KRM91985.1"/>
    <property type="molecule type" value="Genomic_DNA"/>
</dbReference>
<dbReference type="RefSeq" id="WP_057828460.1">
    <property type="nucleotide sequence ID" value="NZ_AYZE01000008.1"/>
</dbReference>
<keyword evidence="3" id="KW-0326">Glycosidase</keyword>
<evidence type="ECO:0000256" key="4">
    <source>
        <dbReference type="RuleBase" id="RU003690"/>
    </source>
</evidence>
<dbReference type="PANTHER" id="PTHR10353:SF139">
    <property type="entry name" value="6-PHOSPHO-BETA-GLUCOSIDASE GMUD"/>
    <property type="match status" value="1"/>
</dbReference>
<dbReference type="OrthoDB" id="9765195at2"/>
<evidence type="ECO:0000256" key="1">
    <source>
        <dbReference type="ARBA" id="ARBA00010838"/>
    </source>
</evidence>